<dbReference type="EMBL" id="BONR01000002">
    <property type="protein sequence ID" value="GIG54666.1"/>
    <property type="molecule type" value="Genomic_DNA"/>
</dbReference>
<dbReference type="Gene3D" id="3.30.1590.10">
    <property type="entry name" value="Maltooligosyl trehalose synthase, domain 2"/>
    <property type="match status" value="1"/>
</dbReference>
<dbReference type="InterPro" id="IPR017853">
    <property type="entry name" value="GH"/>
</dbReference>
<dbReference type="SUPFAM" id="SSF51445">
    <property type="entry name" value="(Trans)glycosidases"/>
    <property type="match status" value="1"/>
</dbReference>
<dbReference type="GO" id="GO:0005992">
    <property type="term" value="P:trehalose biosynthetic process"/>
    <property type="evidence" value="ECO:0007669"/>
    <property type="project" value="TreeGrafter"/>
</dbReference>
<gene>
    <name evidence="3" type="ORF">Dac01nite_14180</name>
</gene>
<proteinExistence type="predicted"/>
<evidence type="ECO:0000259" key="2">
    <source>
        <dbReference type="SMART" id="SM00642"/>
    </source>
</evidence>
<dbReference type="InterPro" id="IPR012767">
    <property type="entry name" value="Trehalose_TreY"/>
</dbReference>
<dbReference type="GO" id="GO:0030980">
    <property type="term" value="P:alpha-glucan catabolic process"/>
    <property type="evidence" value="ECO:0007669"/>
    <property type="project" value="TreeGrafter"/>
</dbReference>
<dbReference type="AlphaFoldDB" id="A0A919Q4C0"/>
<evidence type="ECO:0000313" key="4">
    <source>
        <dbReference type="Proteomes" id="UP000652354"/>
    </source>
</evidence>
<dbReference type="CDD" id="cd11336">
    <property type="entry name" value="AmyAc_MTSase"/>
    <property type="match status" value="1"/>
</dbReference>
<evidence type="ECO:0000256" key="1">
    <source>
        <dbReference type="SAM" id="MobiDB-lite"/>
    </source>
</evidence>
<feature type="compositionally biased region" description="Basic and acidic residues" evidence="1">
    <location>
        <begin position="22"/>
        <end position="39"/>
    </location>
</feature>
<accession>A0A919Q4C0</accession>
<feature type="region of interest" description="Disordered" evidence="1">
    <location>
        <begin position="1"/>
        <end position="53"/>
    </location>
</feature>
<dbReference type="InterPro" id="IPR006047">
    <property type="entry name" value="GH13_cat_dom"/>
</dbReference>
<evidence type="ECO:0000313" key="3">
    <source>
        <dbReference type="EMBL" id="GIG54666.1"/>
    </source>
</evidence>
<dbReference type="Proteomes" id="UP000652354">
    <property type="component" value="Unassembled WGS sequence"/>
</dbReference>
<dbReference type="NCBIfam" id="TIGR02401">
    <property type="entry name" value="trehalose_TreY"/>
    <property type="match status" value="1"/>
</dbReference>
<name>A0A919Q4C0_9MICO</name>
<dbReference type="GO" id="GO:0047470">
    <property type="term" value="F:(1,4)-alpha-D-glucan 1-alpha-D-glucosylmutase activity"/>
    <property type="evidence" value="ECO:0007669"/>
    <property type="project" value="TreeGrafter"/>
</dbReference>
<dbReference type="SMART" id="SM00642">
    <property type="entry name" value="Aamy"/>
    <property type="match status" value="1"/>
</dbReference>
<comment type="caution">
    <text evidence="3">The sequence shown here is derived from an EMBL/GenBank/DDBJ whole genome shotgun (WGS) entry which is preliminary data.</text>
</comment>
<keyword evidence="4" id="KW-1185">Reference proteome</keyword>
<organism evidence="3 4">
    <name type="scientific">Demequina activiva</name>
    <dbReference type="NCBI Taxonomy" id="1582364"/>
    <lineage>
        <taxon>Bacteria</taxon>
        <taxon>Bacillati</taxon>
        <taxon>Actinomycetota</taxon>
        <taxon>Actinomycetes</taxon>
        <taxon>Micrococcales</taxon>
        <taxon>Demequinaceae</taxon>
        <taxon>Demequina</taxon>
    </lineage>
</organism>
<dbReference type="Pfam" id="PF00128">
    <property type="entry name" value="Alpha-amylase"/>
    <property type="match status" value="1"/>
</dbReference>
<dbReference type="Gene3D" id="1.10.10.470">
    <property type="entry name" value="Maltooligosyl trehalose synthase, domain 4"/>
    <property type="match status" value="1"/>
</dbReference>
<dbReference type="Gene3D" id="1.10.150.200">
    <property type="entry name" value="Maltooligosyl trehalose synthase, domain 3"/>
    <property type="match status" value="1"/>
</dbReference>
<dbReference type="PANTHER" id="PTHR10357">
    <property type="entry name" value="ALPHA-AMYLASE FAMILY MEMBER"/>
    <property type="match status" value="1"/>
</dbReference>
<sequence length="869" mass="96295">MRGLAAHRPSRNLSVTPICEDGGDRNEWGRDSMSETSHERTRRHGHRADAPVPGSTYRLQLSADFTFADAAERLDYFEALGVTHLYLSPVLEAAPGSTHFYDVVDHSRIAASLGGVEQLRELSWKAGERGIGLIADVVPNHMAVPTPAYHNTALWSVLAEGEESDHAHWFDVDWSSGDPVLMPVLGQRIGTVLAAGELSLDTMVVPGFEERGEVPVLRYYEHVFPVREGTENLPMADLVDQQHYRLAYWRVANEELNYRRFFDVGSLVAVRVEDEDVFEATHRVIVDLVKDGTLQGLRIDHPDGLADPAGYLARLHDATDGAWIVVEKILEGDEQLPKSWKTAGTTGYDAAWRVGALLRDPAGSSPLAATLHRVTGDAMGTLPEMINEAKREIVKDSLSSEVHRLASIAHEICHSDVRLRDHTWRSLYDCIRTLLVTFDRYRAYVVAGVPPKQPSLEAIDHAVERALVQLDDERHETLEVLVDLLKGAEVGSAGRTGDANRRELITRFQQACGAVMAKGIEDTAYYRWTHLLPLCEVGSPAGRFALPPAGFHAWADEQQHSFPHAMTSLTTHDTKRSEDVRARLSVLSEASEEWDATVTRLQDATARIRPALLDGRTENLWWQTLVGTSDEREFMEWDRLEGYLIKAMREAKTATTWTGVDTDYESAVLWFAQSSHADTQVREIVRGWHRSVAAGVRAGVLSMKLIQLTMPGVPDVYQGTEMLAPSLVDPDNRRPVDFDARAQALARLSGRARPKTLSEEKLLVTARALHLRRDHPEAFIGDAAGYHPLPSSSGHAVVFARTVDDEARVITVATRLGLDLEQLGGWREHTVTLPDGSWTDVLSGRTFEGGAVDLSELLPSLPVALLVTD</sequence>
<reference evidence="3" key="1">
    <citation type="submission" date="2021-01" db="EMBL/GenBank/DDBJ databases">
        <title>Whole genome shotgun sequence of Demequina activiva NBRC 110675.</title>
        <authorList>
            <person name="Komaki H."/>
            <person name="Tamura T."/>
        </authorList>
    </citation>
    <scope>NUCLEOTIDE SEQUENCE</scope>
    <source>
        <strain evidence="3">NBRC 110675</strain>
    </source>
</reference>
<dbReference type="Gene3D" id="3.20.20.80">
    <property type="entry name" value="Glycosidases"/>
    <property type="match status" value="1"/>
</dbReference>
<dbReference type="InterPro" id="IPR013797">
    <property type="entry name" value="Maltooligo_trehalose_synth_4"/>
</dbReference>
<feature type="domain" description="Glycosyl hydrolase family 13 catalytic" evidence="2">
    <location>
        <begin position="67"/>
        <end position="751"/>
    </location>
</feature>
<dbReference type="PANTHER" id="PTHR10357:SF216">
    <property type="entry name" value="MALTOOLIGOSYL TREHALOSE SYNTHASE-RELATED"/>
    <property type="match status" value="1"/>
</dbReference>
<protein>
    <submittedName>
        <fullName evidence="3">Malto-oligosyltrehalose synthase</fullName>
    </submittedName>
</protein>